<dbReference type="GO" id="GO:0046872">
    <property type="term" value="F:metal ion binding"/>
    <property type="evidence" value="ECO:0007669"/>
    <property type="project" value="UniProtKB-KW"/>
</dbReference>
<evidence type="ECO:0000313" key="10">
    <source>
        <dbReference type="EMBL" id="CDO52932.1"/>
    </source>
</evidence>
<feature type="domain" description="Cytochrome b5 heme-binding" evidence="9">
    <location>
        <begin position="4"/>
        <end position="81"/>
    </location>
</feature>
<dbReference type="SUPFAM" id="SSF55856">
    <property type="entry name" value="Cytochrome b5-like heme/steroid binding domain"/>
    <property type="match status" value="1"/>
</dbReference>
<evidence type="ECO:0000256" key="4">
    <source>
        <dbReference type="ARBA" id="ARBA00022630"/>
    </source>
</evidence>
<dbReference type="GO" id="GO:0033539">
    <property type="term" value="P:fatty acid beta-oxidation using acyl-CoA dehydrogenase"/>
    <property type="evidence" value="ECO:0007669"/>
    <property type="project" value="TreeGrafter"/>
</dbReference>
<sequence length="535" mass="59622">MSDQKSFTVEEVSKHTSPDDLWIIIDGEVYDVTKWQNKHPGGKKILNKVAGQDATKQFHQYHDVKRIMKKYGVKYRIGSVAEAGSNKQLTPAKLAANDTAADSTSHEAFGDLIPYADPSWYQGYHSPYYNETHVALRQEIREWVEEYVTPNIEDWEEEGKIDPAIYKQAGELGILTGACGLPEFTTKYSTKRLKSVKPEEFDAFHELVIVDEICRCGSGAFAWFLLGGLGIGLPPLFNFGQEAVKQRVIPGILAGDKRICLCITEPDAGSDVANIRTSAKKTEDGKHYIVNGVKKWITNGIFADYFSVAVRTGKPGMGGISMLLIEKTFPGITTRKIKTQGMGNSGSTYIEFDNVKVPVENIIGKENQGFKVIMSNFNHERIGIIIQANRFSRLLYEEAVRHAHRRKTFGKRLIEHDVIRNKLANMAIRCEGVHNWLESLVYQTTLMDSKEAMFRLGGAIAGAKALSTQTMELCAREASQIFGGLSYTRGGQGGVVERLYREVRAYAIPGGSEEIMLDLAMRQALKVHEVLGSKL</sequence>
<dbReference type="FunFam" id="2.40.110.10:FF:000002">
    <property type="entry name" value="Acyl-CoA dehydrogenase fadE12"/>
    <property type="match status" value="1"/>
</dbReference>
<organism evidence="10 11">
    <name type="scientific">Geotrichum candidum</name>
    <name type="common">Oospora lactis</name>
    <name type="synonym">Dipodascus geotrichum</name>
    <dbReference type="NCBI Taxonomy" id="1173061"/>
    <lineage>
        <taxon>Eukaryota</taxon>
        <taxon>Fungi</taxon>
        <taxon>Dikarya</taxon>
        <taxon>Ascomycota</taxon>
        <taxon>Saccharomycotina</taxon>
        <taxon>Dipodascomycetes</taxon>
        <taxon>Dipodascales</taxon>
        <taxon>Dipodascaceae</taxon>
        <taxon>Geotrichum</taxon>
    </lineage>
</organism>
<evidence type="ECO:0000313" key="11">
    <source>
        <dbReference type="Proteomes" id="UP000242525"/>
    </source>
</evidence>
<keyword evidence="8" id="KW-0408">Iron</keyword>
<reference evidence="10" key="1">
    <citation type="submission" date="2014-03" db="EMBL/GenBank/DDBJ databases">
        <authorList>
            <person name="Casaregola S."/>
        </authorList>
    </citation>
    <scope>NUCLEOTIDE SEQUENCE [LARGE SCALE GENOMIC DNA]</scope>
    <source>
        <strain evidence="10">CLIB 918</strain>
    </source>
</reference>
<dbReference type="GO" id="GO:0005737">
    <property type="term" value="C:cytoplasm"/>
    <property type="evidence" value="ECO:0007669"/>
    <property type="project" value="TreeGrafter"/>
</dbReference>
<dbReference type="Gene3D" id="1.20.140.10">
    <property type="entry name" value="Butyryl-CoA Dehydrogenase, subunit A, domain 3"/>
    <property type="match status" value="1"/>
</dbReference>
<proteinExistence type="inferred from homology"/>
<name>A0A0J9X6Y4_GEOCN</name>
<dbReference type="InterPro" id="IPR050741">
    <property type="entry name" value="Acyl-CoA_dehydrogenase"/>
</dbReference>
<dbReference type="InterPro" id="IPR036250">
    <property type="entry name" value="AcylCo_DH-like_C"/>
</dbReference>
<comment type="caution">
    <text evidence="10">The sequence shown here is derived from an EMBL/GenBank/DDBJ whole genome shotgun (WGS) entry which is preliminary data.</text>
</comment>
<dbReference type="AlphaFoldDB" id="A0A0J9X6Y4"/>
<dbReference type="Pfam" id="PF00173">
    <property type="entry name" value="Cyt-b5"/>
    <property type="match status" value="1"/>
</dbReference>
<dbReference type="PANTHER" id="PTHR48083">
    <property type="entry name" value="MEDIUM-CHAIN SPECIFIC ACYL-COA DEHYDROGENASE, MITOCHONDRIAL-RELATED"/>
    <property type="match status" value="1"/>
</dbReference>
<dbReference type="SMART" id="SM01117">
    <property type="entry name" value="Cyt-b5"/>
    <property type="match status" value="1"/>
</dbReference>
<accession>A0A0J9X6Y4</accession>
<dbReference type="Gene3D" id="1.10.540.10">
    <property type="entry name" value="Acyl-CoA dehydrogenase/oxidase, N-terminal domain"/>
    <property type="match status" value="1"/>
</dbReference>
<dbReference type="Pfam" id="PF02771">
    <property type="entry name" value="Acyl-CoA_dh_N"/>
    <property type="match status" value="1"/>
</dbReference>
<dbReference type="InterPro" id="IPR001199">
    <property type="entry name" value="Cyt_B5-like_heme/steroid-bd"/>
</dbReference>
<dbReference type="STRING" id="1173061.A0A0J9X6Y4"/>
<dbReference type="InterPro" id="IPR009100">
    <property type="entry name" value="AcylCoA_DH/oxidase_NM_dom_sf"/>
</dbReference>
<dbReference type="InterPro" id="IPR013786">
    <property type="entry name" value="AcylCoA_DH/ox_N"/>
</dbReference>
<dbReference type="Pfam" id="PF02770">
    <property type="entry name" value="Acyl-CoA_dh_M"/>
    <property type="match status" value="1"/>
</dbReference>
<dbReference type="PROSITE" id="PS50255">
    <property type="entry name" value="CYTOCHROME_B5_2"/>
    <property type="match status" value="1"/>
</dbReference>
<keyword evidence="11" id="KW-1185">Reference proteome</keyword>
<keyword evidence="6" id="KW-0274">FAD</keyword>
<dbReference type="InterPro" id="IPR006091">
    <property type="entry name" value="Acyl-CoA_Oxase/DH_mid-dom"/>
</dbReference>
<comment type="similarity">
    <text evidence="2">Belongs to the acyl-CoA dehydrogenase family.</text>
</comment>
<dbReference type="GO" id="GO:0003995">
    <property type="term" value="F:acyl-CoA dehydrogenase activity"/>
    <property type="evidence" value="ECO:0007669"/>
    <property type="project" value="TreeGrafter"/>
</dbReference>
<gene>
    <name evidence="10" type="ORF">BN980_GECA04s01726g</name>
</gene>
<dbReference type="FunFam" id="3.10.120.10:FF:000007">
    <property type="entry name" value="Sulfite oxidase, mitochondrial"/>
    <property type="match status" value="1"/>
</dbReference>
<evidence type="ECO:0000256" key="7">
    <source>
        <dbReference type="ARBA" id="ARBA00023002"/>
    </source>
</evidence>
<dbReference type="Gene3D" id="2.40.110.10">
    <property type="entry name" value="Butyryl-CoA Dehydrogenase, subunit A, domain 2"/>
    <property type="match status" value="1"/>
</dbReference>
<evidence type="ECO:0000256" key="6">
    <source>
        <dbReference type="ARBA" id="ARBA00022827"/>
    </source>
</evidence>
<keyword evidence="7" id="KW-0560">Oxidoreductase</keyword>
<dbReference type="OrthoDB" id="10254877at2759"/>
<comment type="cofactor">
    <cofactor evidence="1">
        <name>FAD</name>
        <dbReference type="ChEBI" id="CHEBI:57692"/>
    </cofactor>
</comment>
<evidence type="ECO:0000256" key="3">
    <source>
        <dbReference type="ARBA" id="ARBA00022617"/>
    </source>
</evidence>
<protein>
    <recommendedName>
        <fullName evidence="9">Cytochrome b5 heme-binding domain-containing protein</fullName>
    </recommendedName>
</protein>
<dbReference type="Gene3D" id="3.10.120.10">
    <property type="entry name" value="Cytochrome b5-like heme/steroid binding domain"/>
    <property type="match status" value="1"/>
</dbReference>
<dbReference type="InterPro" id="IPR046373">
    <property type="entry name" value="Acyl-CoA_Oxase/DH_mid-dom_sf"/>
</dbReference>
<dbReference type="SUPFAM" id="SSF47203">
    <property type="entry name" value="Acyl-CoA dehydrogenase C-terminal domain-like"/>
    <property type="match status" value="1"/>
</dbReference>
<keyword evidence="5" id="KW-0479">Metal-binding</keyword>
<dbReference type="InterPro" id="IPR036400">
    <property type="entry name" value="Cyt_B5-like_heme/steroid_sf"/>
</dbReference>
<dbReference type="GO" id="GO:0050660">
    <property type="term" value="F:flavin adenine dinucleotide binding"/>
    <property type="evidence" value="ECO:0007669"/>
    <property type="project" value="InterPro"/>
</dbReference>
<dbReference type="PANTHER" id="PTHR48083:SF28">
    <property type="entry name" value="ACYL-COA DEHYDROGENASE FAMILY PROTEIN (AFU_ORTHOLOGUE AFUA_6G10880)-RELATED"/>
    <property type="match status" value="1"/>
</dbReference>
<dbReference type="Proteomes" id="UP000242525">
    <property type="component" value="Unassembled WGS sequence"/>
</dbReference>
<evidence type="ECO:0000256" key="1">
    <source>
        <dbReference type="ARBA" id="ARBA00001974"/>
    </source>
</evidence>
<dbReference type="SUPFAM" id="SSF56645">
    <property type="entry name" value="Acyl-CoA dehydrogenase NM domain-like"/>
    <property type="match status" value="1"/>
</dbReference>
<evidence type="ECO:0000259" key="9">
    <source>
        <dbReference type="PROSITE" id="PS50255"/>
    </source>
</evidence>
<dbReference type="InterPro" id="IPR037069">
    <property type="entry name" value="AcylCoA_DH/ox_N_sf"/>
</dbReference>
<dbReference type="EMBL" id="CCBN010000004">
    <property type="protein sequence ID" value="CDO52932.1"/>
    <property type="molecule type" value="Genomic_DNA"/>
</dbReference>
<evidence type="ECO:0000256" key="8">
    <source>
        <dbReference type="ARBA" id="ARBA00023004"/>
    </source>
</evidence>
<keyword evidence="4" id="KW-0285">Flavoprotein</keyword>
<keyword evidence="3" id="KW-0349">Heme</keyword>
<dbReference type="InterPro" id="IPR009075">
    <property type="entry name" value="AcylCo_DH/oxidase_C"/>
</dbReference>
<dbReference type="Pfam" id="PF00441">
    <property type="entry name" value="Acyl-CoA_dh_1"/>
    <property type="match status" value="1"/>
</dbReference>
<evidence type="ECO:0000256" key="2">
    <source>
        <dbReference type="ARBA" id="ARBA00009347"/>
    </source>
</evidence>
<evidence type="ECO:0000256" key="5">
    <source>
        <dbReference type="ARBA" id="ARBA00022723"/>
    </source>
</evidence>